<sequence>MPTLSVSQIASTLFLSVVVAAQCHAGNVLGGLPNSGRLLDRQGLDLKGQRLTPELSARDAIAIAEKRYGGQAVGARPVATASGTAYRVRILQDNGKIKNVIINNP</sequence>
<organism evidence="2 3">
    <name type="scientific">Spongiibacter thalassae</name>
    <dbReference type="NCBI Taxonomy" id="2721624"/>
    <lineage>
        <taxon>Bacteria</taxon>
        <taxon>Pseudomonadati</taxon>
        <taxon>Pseudomonadota</taxon>
        <taxon>Gammaproteobacteria</taxon>
        <taxon>Cellvibrionales</taxon>
        <taxon>Spongiibacteraceae</taxon>
        <taxon>Spongiibacter</taxon>
    </lineage>
</organism>
<accession>A0ABX1GD60</accession>
<dbReference type="RefSeq" id="WP_168449639.1">
    <property type="nucleotide sequence ID" value="NZ_JAAWWK010000002.1"/>
</dbReference>
<reference evidence="2 3" key="1">
    <citation type="submission" date="2020-04" db="EMBL/GenBank/DDBJ databases">
        <authorList>
            <person name="Yoon J."/>
        </authorList>
    </citation>
    <scope>NUCLEOTIDE SEQUENCE [LARGE SCALE GENOMIC DNA]</scope>
    <source>
        <strain evidence="2 3">KMU-166</strain>
    </source>
</reference>
<feature type="chain" id="PRO_5047111456" evidence="1">
    <location>
        <begin position="26"/>
        <end position="105"/>
    </location>
</feature>
<name>A0ABX1GD60_9GAMM</name>
<keyword evidence="3" id="KW-1185">Reference proteome</keyword>
<gene>
    <name evidence="2" type="ORF">HCU74_06725</name>
</gene>
<feature type="signal peptide" evidence="1">
    <location>
        <begin position="1"/>
        <end position="25"/>
    </location>
</feature>
<dbReference type="EMBL" id="JAAWWK010000002">
    <property type="protein sequence ID" value="NKI17114.1"/>
    <property type="molecule type" value="Genomic_DNA"/>
</dbReference>
<protein>
    <submittedName>
        <fullName evidence="2">PepSY domain-containing protein</fullName>
    </submittedName>
</protein>
<evidence type="ECO:0000256" key="1">
    <source>
        <dbReference type="SAM" id="SignalP"/>
    </source>
</evidence>
<keyword evidence="1" id="KW-0732">Signal</keyword>
<evidence type="ECO:0000313" key="3">
    <source>
        <dbReference type="Proteomes" id="UP000765845"/>
    </source>
</evidence>
<evidence type="ECO:0000313" key="2">
    <source>
        <dbReference type="EMBL" id="NKI17114.1"/>
    </source>
</evidence>
<dbReference type="Proteomes" id="UP000765845">
    <property type="component" value="Unassembled WGS sequence"/>
</dbReference>
<comment type="caution">
    <text evidence="2">The sequence shown here is derived from an EMBL/GenBank/DDBJ whole genome shotgun (WGS) entry which is preliminary data.</text>
</comment>
<proteinExistence type="predicted"/>